<reference evidence="1" key="1">
    <citation type="submission" date="2022-01" db="EMBL/GenBank/DDBJ databases">
        <title>Comparative genomics reveals a dynamic genome evolution in the ectomycorrhizal milk-cap (Lactarius) mushrooms.</title>
        <authorList>
            <consortium name="DOE Joint Genome Institute"/>
            <person name="Lebreton A."/>
            <person name="Tang N."/>
            <person name="Kuo A."/>
            <person name="LaButti K."/>
            <person name="Drula E."/>
            <person name="Barry K."/>
            <person name="Clum A."/>
            <person name="Lipzen A."/>
            <person name="Mousain D."/>
            <person name="Ng V."/>
            <person name="Wang R."/>
            <person name="Wang X."/>
            <person name="Dai Y."/>
            <person name="Henrissat B."/>
            <person name="Grigoriev I.V."/>
            <person name="Guerin-Laguette A."/>
            <person name="Yu F."/>
            <person name="Martin F.M."/>
        </authorList>
    </citation>
    <scope>NUCLEOTIDE SEQUENCE</scope>
    <source>
        <strain evidence="1">QP</strain>
    </source>
</reference>
<dbReference type="Proteomes" id="UP001201163">
    <property type="component" value="Unassembled WGS sequence"/>
</dbReference>
<sequence length="230" mass="24924">MSLYLRQVFCGAGTPSLIPTPLILRVQRGGSRQKWGLETKRGKPTVWSSGSLYSTYDSGQCSDWHPSRSPPHIAAPTITIALETSHTDVQVSNQNLKTEKGVITTNNNESGVNGQVTRPGTHNNACTGTCTGARTHALMSLVFICAHTARLTVTRHCRMRSTPSLTVIPSVNLQYNTPKGGLHSITVLLCLGVRKYVALFGCGINCWCATPEVFGISGIEQTREKKGNRT</sequence>
<evidence type="ECO:0000313" key="1">
    <source>
        <dbReference type="EMBL" id="KAH8985666.1"/>
    </source>
</evidence>
<evidence type="ECO:0000313" key="2">
    <source>
        <dbReference type="Proteomes" id="UP001201163"/>
    </source>
</evidence>
<proteinExistence type="predicted"/>
<dbReference type="AlphaFoldDB" id="A0AAD4LC91"/>
<organism evidence="1 2">
    <name type="scientific">Lactarius akahatsu</name>
    <dbReference type="NCBI Taxonomy" id="416441"/>
    <lineage>
        <taxon>Eukaryota</taxon>
        <taxon>Fungi</taxon>
        <taxon>Dikarya</taxon>
        <taxon>Basidiomycota</taxon>
        <taxon>Agaricomycotina</taxon>
        <taxon>Agaricomycetes</taxon>
        <taxon>Russulales</taxon>
        <taxon>Russulaceae</taxon>
        <taxon>Lactarius</taxon>
    </lineage>
</organism>
<dbReference type="EMBL" id="JAKELL010000061">
    <property type="protein sequence ID" value="KAH8985666.1"/>
    <property type="molecule type" value="Genomic_DNA"/>
</dbReference>
<accession>A0AAD4LC91</accession>
<comment type="caution">
    <text evidence="1">The sequence shown here is derived from an EMBL/GenBank/DDBJ whole genome shotgun (WGS) entry which is preliminary data.</text>
</comment>
<name>A0AAD4LC91_9AGAM</name>
<gene>
    <name evidence="1" type="ORF">EDB92DRAFT_1341745</name>
</gene>
<keyword evidence="2" id="KW-1185">Reference proteome</keyword>
<protein>
    <submittedName>
        <fullName evidence="1">Uncharacterized protein</fullName>
    </submittedName>
</protein>